<evidence type="ECO:0000313" key="1">
    <source>
        <dbReference type="EMBL" id="CAS00522.1"/>
    </source>
</evidence>
<organism evidence="1 2">
    <name type="scientific">Caenorhabditis briggsae</name>
    <dbReference type="NCBI Taxonomy" id="6238"/>
    <lineage>
        <taxon>Eukaryota</taxon>
        <taxon>Metazoa</taxon>
        <taxon>Ecdysozoa</taxon>
        <taxon>Nematoda</taxon>
        <taxon>Chromadorea</taxon>
        <taxon>Rhabditida</taxon>
        <taxon>Rhabditina</taxon>
        <taxon>Rhabditomorpha</taxon>
        <taxon>Rhabditoidea</taxon>
        <taxon>Rhabditidae</taxon>
        <taxon>Peloderinae</taxon>
        <taxon>Caenorhabditis</taxon>
    </lineage>
</organism>
<dbReference type="EMBL" id="HE600936">
    <property type="protein sequence ID" value="CAS00522.1"/>
    <property type="molecule type" value="Genomic_DNA"/>
</dbReference>
<dbReference type="GeneID" id="68917474"/>
<dbReference type="KEGG" id="cbr:CBG_25992"/>
<sequence>MSMSEILISMSGMSGIT</sequence>
<dbReference type="Proteomes" id="UP000008549">
    <property type="component" value="Unassembled WGS sequence"/>
</dbReference>
<reference evidence="1 2" key="2">
    <citation type="journal article" date="2011" name="PLoS Genet.">
        <title>Caenorhabditis briggsae recombinant inbred line genotypes reveal inter-strain incompatibility and the evolution of recombination.</title>
        <authorList>
            <person name="Ross J.A."/>
            <person name="Koboldt D.C."/>
            <person name="Staisch J.E."/>
            <person name="Chamberlin H.M."/>
            <person name="Gupta B.P."/>
            <person name="Miller R.D."/>
            <person name="Baird S.E."/>
            <person name="Haag E.S."/>
        </authorList>
    </citation>
    <scope>NUCLEOTIDE SEQUENCE [LARGE SCALE GENOMIC DNA]</scope>
    <source>
        <strain evidence="1 2">AF16</strain>
    </source>
</reference>
<dbReference type="InParanoid" id="B6IKU2"/>
<name>B6IKU2_CAEBR</name>
<proteinExistence type="predicted"/>
<dbReference type="RefSeq" id="XP_045100081.1">
    <property type="nucleotide sequence ID" value="XM_045243787.1"/>
</dbReference>
<keyword evidence="2" id="KW-1185">Reference proteome</keyword>
<dbReference type="AlphaFoldDB" id="B6IKU2"/>
<dbReference type="CTD" id="68917474"/>
<evidence type="ECO:0000313" key="2">
    <source>
        <dbReference type="Proteomes" id="UP000008549"/>
    </source>
</evidence>
<reference evidence="1 2" key="1">
    <citation type="journal article" date="2003" name="PLoS Biol.">
        <title>The genome sequence of Caenorhabditis briggsae: a platform for comparative genomics.</title>
        <authorList>
            <person name="Stein L.D."/>
            <person name="Bao Z."/>
            <person name="Blasiar D."/>
            <person name="Blumenthal T."/>
            <person name="Brent M.R."/>
            <person name="Chen N."/>
            <person name="Chinwalla A."/>
            <person name="Clarke L."/>
            <person name="Clee C."/>
            <person name="Coghlan A."/>
            <person name="Coulson A."/>
            <person name="D'Eustachio P."/>
            <person name="Fitch D.H."/>
            <person name="Fulton L.A."/>
            <person name="Fulton R.E."/>
            <person name="Griffiths-Jones S."/>
            <person name="Harris T.W."/>
            <person name="Hillier L.W."/>
            <person name="Kamath R."/>
            <person name="Kuwabara P.E."/>
            <person name="Mardis E.R."/>
            <person name="Marra M.A."/>
            <person name="Miner T.L."/>
            <person name="Minx P."/>
            <person name="Mullikin J.C."/>
            <person name="Plumb R.W."/>
            <person name="Rogers J."/>
            <person name="Schein J.E."/>
            <person name="Sohrmann M."/>
            <person name="Spieth J."/>
            <person name="Stajich J.E."/>
            <person name="Wei C."/>
            <person name="Willey D."/>
            <person name="Wilson R.K."/>
            <person name="Durbin R."/>
            <person name="Waterston R.H."/>
        </authorList>
    </citation>
    <scope>NUCLEOTIDE SEQUENCE [LARGE SCALE GENOMIC DNA]</scope>
    <source>
        <strain evidence="1 2">AF16</strain>
    </source>
</reference>
<protein>
    <submittedName>
        <fullName evidence="1">Protein CBG25992</fullName>
    </submittedName>
</protein>
<accession>B6IKU2</accession>
<gene>
    <name evidence="1" type="ORF">CBG25992</name>
    <name evidence="1" type="ORF">CBG_25992</name>
</gene>